<dbReference type="RefSeq" id="WP_058935446.1">
    <property type="nucleotide sequence ID" value="NZ_CP013729.1"/>
</dbReference>
<reference evidence="1 2" key="1">
    <citation type="submission" date="2015-12" db="EMBL/GenBank/DDBJ databases">
        <title>Complete genome of Roseateles depolymerans KCTC 42856.</title>
        <authorList>
            <person name="Kim K.M."/>
        </authorList>
    </citation>
    <scope>NUCLEOTIDE SEQUENCE [LARGE SCALE GENOMIC DNA]</scope>
    <source>
        <strain evidence="1 2">KCTC 42856</strain>
    </source>
</reference>
<evidence type="ECO:0000313" key="2">
    <source>
        <dbReference type="Proteomes" id="UP000060699"/>
    </source>
</evidence>
<protein>
    <submittedName>
        <fullName evidence="1">Uncharacterized protein</fullName>
    </submittedName>
</protein>
<keyword evidence="2" id="KW-1185">Reference proteome</keyword>
<dbReference type="KEGG" id="rdp:RD2015_2849"/>
<sequence length="131" mass="14619">MLVRALCLRRQGVKLTPEELRAATPLVGTLILDKSTYKGRDGRGNQVCLLMPTGNSTVPHVELFSARLIRIEQRGILIGGEEDIWKRKKRTTYPQVLWAWPFSPDAEKIEPPKSASSVHLSEFLAQIAAIA</sequence>
<dbReference type="EMBL" id="CP013729">
    <property type="protein sequence ID" value="ALV07313.1"/>
    <property type="molecule type" value="Genomic_DNA"/>
</dbReference>
<evidence type="ECO:0000313" key="1">
    <source>
        <dbReference type="EMBL" id="ALV07313.1"/>
    </source>
</evidence>
<gene>
    <name evidence="1" type="ORF">RD2015_2849</name>
</gene>
<proteinExistence type="predicted"/>
<dbReference type="OrthoDB" id="9157219at2"/>
<name>A0A0U2U5J9_9BURK</name>
<accession>A0A0U2U5J9</accession>
<dbReference type="STRING" id="76731.RD2015_2849"/>
<organism evidence="1 2">
    <name type="scientific">Roseateles depolymerans</name>
    <dbReference type="NCBI Taxonomy" id="76731"/>
    <lineage>
        <taxon>Bacteria</taxon>
        <taxon>Pseudomonadati</taxon>
        <taxon>Pseudomonadota</taxon>
        <taxon>Betaproteobacteria</taxon>
        <taxon>Burkholderiales</taxon>
        <taxon>Sphaerotilaceae</taxon>
        <taxon>Roseateles</taxon>
    </lineage>
</organism>
<dbReference type="AlphaFoldDB" id="A0A0U2U5J9"/>
<dbReference type="Proteomes" id="UP000060699">
    <property type="component" value="Chromosome"/>
</dbReference>